<reference evidence="2 3" key="1">
    <citation type="submission" date="2024-02" db="EMBL/GenBank/DDBJ databases">
        <title>Chromosome-level genome assembly of the Eurasian Minnow (Phoxinus phoxinus).</title>
        <authorList>
            <person name="Oriowo T.O."/>
            <person name="Martin S."/>
            <person name="Stange M."/>
            <person name="Chrysostomakis Y."/>
            <person name="Brown T."/>
            <person name="Winkler S."/>
            <person name="Kukowka S."/>
            <person name="Myers E.W."/>
            <person name="Bohne A."/>
        </authorList>
    </citation>
    <scope>NUCLEOTIDE SEQUENCE [LARGE SCALE GENOMIC DNA]</scope>
    <source>
        <strain evidence="2">ZFMK-TIS-60720</strain>
        <tissue evidence="2">Whole Organism</tissue>
    </source>
</reference>
<proteinExistence type="predicted"/>
<gene>
    <name evidence="2" type="ORF">R3I93_006824</name>
</gene>
<evidence type="ECO:0000256" key="1">
    <source>
        <dbReference type="SAM" id="MobiDB-lite"/>
    </source>
</evidence>
<name>A0AAN9D7J7_9TELE</name>
<feature type="region of interest" description="Disordered" evidence="1">
    <location>
        <begin position="30"/>
        <end position="49"/>
    </location>
</feature>
<accession>A0AAN9D7J7</accession>
<dbReference type="AlphaFoldDB" id="A0AAN9D7J7"/>
<comment type="caution">
    <text evidence="2">The sequence shown here is derived from an EMBL/GenBank/DDBJ whole genome shotgun (WGS) entry which is preliminary data.</text>
</comment>
<dbReference type="EMBL" id="JAYKXH010000007">
    <property type="protein sequence ID" value="KAK7162607.1"/>
    <property type="molecule type" value="Genomic_DNA"/>
</dbReference>
<keyword evidence="3" id="KW-1185">Reference proteome</keyword>
<dbReference type="Proteomes" id="UP001364617">
    <property type="component" value="Unassembled WGS sequence"/>
</dbReference>
<evidence type="ECO:0000313" key="2">
    <source>
        <dbReference type="EMBL" id="KAK7162607.1"/>
    </source>
</evidence>
<protein>
    <submittedName>
        <fullName evidence="2">Uncharacterized protein</fullName>
    </submittedName>
</protein>
<organism evidence="2 3">
    <name type="scientific">Phoxinus phoxinus</name>
    <name type="common">Eurasian minnow</name>
    <dbReference type="NCBI Taxonomy" id="58324"/>
    <lineage>
        <taxon>Eukaryota</taxon>
        <taxon>Metazoa</taxon>
        <taxon>Chordata</taxon>
        <taxon>Craniata</taxon>
        <taxon>Vertebrata</taxon>
        <taxon>Euteleostomi</taxon>
        <taxon>Actinopterygii</taxon>
        <taxon>Neopterygii</taxon>
        <taxon>Teleostei</taxon>
        <taxon>Ostariophysi</taxon>
        <taxon>Cypriniformes</taxon>
        <taxon>Leuciscidae</taxon>
        <taxon>Phoxininae</taxon>
        <taxon>Phoxinus</taxon>
    </lineage>
</organism>
<sequence length="68" mass="7501">MCLLKLESNQRLGAREAPPLLNIVTSEQKTFIPNSSPSPTTTEPLDPANTNLWQTTNSAFCLSIFHTL</sequence>
<evidence type="ECO:0000313" key="3">
    <source>
        <dbReference type="Proteomes" id="UP001364617"/>
    </source>
</evidence>
<feature type="compositionally biased region" description="Low complexity" evidence="1">
    <location>
        <begin position="33"/>
        <end position="42"/>
    </location>
</feature>